<organism evidence="3 4">
    <name type="scientific">Mariniflexile ostreae</name>
    <dbReference type="NCBI Taxonomy" id="1520892"/>
    <lineage>
        <taxon>Bacteria</taxon>
        <taxon>Pseudomonadati</taxon>
        <taxon>Bacteroidota</taxon>
        <taxon>Flavobacteriia</taxon>
        <taxon>Flavobacteriales</taxon>
        <taxon>Flavobacteriaceae</taxon>
        <taxon>Mariniflexile</taxon>
    </lineage>
</organism>
<sequence>MSKRPYYIVICLFLLLNSCKNETNLSFSETEITTPNNTIVQVNIPKANNSNVVSKNINAEINKTVITSLHLGEPDVINSTSIEESIIAFNDEYNAFQSDFPETAQAWEAQVDGDVMYQSPEIISIAITSYVNTGGAHGILNIVVLNFDGETGEPLENSTLIKDKETFKTVLKSHFQNATKDKDVFTDNDSLELPANMGYSKEGFVMLYNAYEVAPYSTGIIQFAIPFDELEGLLNFNSL</sequence>
<keyword evidence="4" id="KW-1185">Reference proteome</keyword>
<dbReference type="Gene3D" id="3.90.640.20">
    <property type="entry name" value="Heat-shock cognate protein, ATPase"/>
    <property type="match status" value="1"/>
</dbReference>
<evidence type="ECO:0000259" key="2">
    <source>
        <dbReference type="Pfam" id="PF13739"/>
    </source>
</evidence>
<feature type="domain" description="DUF3298" evidence="1">
    <location>
        <begin position="165"/>
        <end position="228"/>
    </location>
</feature>
<dbReference type="InterPro" id="IPR025303">
    <property type="entry name" value="PdaC"/>
</dbReference>
<dbReference type="InterPro" id="IPR021729">
    <property type="entry name" value="DUF3298"/>
</dbReference>
<dbReference type="Gene3D" id="3.30.565.40">
    <property type="entry name" value="Fervidobacterium nodosum Rt17-B1 like"/>
    <property type="match status" value="1"/>
</dbReference>
<dbReference type="RefSeq" id="WP_379859701.1">
    <property type="nucleotide sequence ID" value="NZ_JBHMFC010000007.1"/>
</dbReference>
<protein>
    <submittedName>
        <fullName evidence="3">DUF3298 and DUF4163 domain-containing protein</fullName>
    </submittedName>
</protein>
<evidence type="ECO:0000313" key="3">
    <source>
        <dbReference type="EMBL" id="MFB9055513.1"/>
    </source>
</evidence>
<dbReference type="Proteomes" id="UP001589585">
    <property type="component" value="Unassembled WGS sequence"/>
</dbReference>
<dbReference type="InterPro" id="IPR037126">
    <property type="entry name" value="PdaC/RsiV-like_sf"/>
</dbReference>
<comment type="caution">
    <text evidence="3">The sequence shown here is derived from an EMBL/GenBank/DDBJ whole genome shotgun (WGS) entry which is preliminary data.</text>
</comment>
<evidence type="ECO:0000313" key="4">
    <source>
        <dbReference type="Proteomes" id="UP001589585"/>
    </source>
</evidence>
<dbReference type="Pfam" id="PF11738">
    <property type="entry name" value="DUF3298"/>
    <property type="match status" value="1"/>
</dbReference>
<gene>
    <name evidence="3" type="ORF">ACFFU9_02050</name>
</gene>
<dbReference type="Pfam" id="PF13739">
    <property type="entry name" value="PdaC"/>
    <property type="match status" value="1"/>
</dbReference>
<feature type="domain" description="Deacetylase PdaC" evidence="2">
    <location>
        <begin position="36"/>
        <end position="139"/>
    </location>
</feature>
<dbReference type="EMBL" id="JBHMFC010000007">
    <property type="protein sequence ID" value="MFB9055513.1"/>
    <property type="molecule type" value="Genomic_DNA"/>
</dbReference>
<accession>A0ABV5F7S9</accession>
<proteinExistence type="predicted"/>
<reference evidence="3 4" key="1">
    <citation type="submission" date="2024-09" db="EMBL/GenBank/DDBJ databases">
        <authorList>
            <person name="Sun Q."/>
            <person name="Mori K."/>
        </authorList>
    </citation>
    <scope>NUCLEOTIDE SEQUENCE [LARGE SCALE GENOMIC DNA]</scope>
    <source>
        <strain evidence="3 4">CECT 8622</strain>
    </source>
</reference>
<evidence type="ECO:0000259" key="1">
    <source>
        <dbReference type="Pfam" id="PF11738"/>
    </source>
</evidence>
<name>A0ABV5F7S9_9FLAO</name>